<dbReference type="EnsemblMetazoa" id="SMAR008115-RA">
    <property type="protein sequence ID" value="SMAR008115-PA"/>
    <property type="gene ID" value="SMAR008115"/>
</dbReference>
<accession>T1J3F0</accession>
<proteinExistence type="predicted"/>
<evidence type="ECO:0000313" key="3">
    <source>
        <dbReference type="Proteomes" id="UP000014500"/>
    </source>
</evidence>
<dbReference type="EMBL" id="JH431826">
    <property type="status" value="NOT_ANNOTATED_CDS"/>
    <property type="molecule type" value="Genomic_DNA"/>
</dbReference>
<feature type="compositionally biased region" description="Polar residues" evidence="1">
    <location>
        <begin position="1"/>
        <end position="16"/>
    </location>
</feature>
<dbReference type="Proteomes" id="UP000014500">
    <property type="component" value="Unassembled WGS sequence"/>
</dbReference>
<evidence type="ECO:0000256" key="1">
    <source>
        <dbReference type="SAM" id="MobiDB-lite"/>
    </source>
</evidence>
<protein>
    <recommendedName>
        <fullName evidence="4">RUN domain-containing protein</fullName>
    </recommendedName>
</protein>
<name>T1J3F0_STRMM</name>
<dbReference type="AlphaFoldDB" id="T1J3F0"/>
<dbReference type="STRING" id="126957.T1J3F0"/>
<feature type="region of interest" description="Disordered" evidence="1">
    <location>
        <begin position="1"/>
        <end position="41"/>
    </location>
</feature>
<evidence type="ECO:0000313" key="2">
    <source>
        <dbReference type="EnsemblMetazoa" id="SMAR008115-PA"/>
    </source>
</evidence>
<sequence>MTYENGTISHSPQPTENKYEAQFKQSTTSQLQPNPTQPIPYLTQKRQTTSPIDDLYAGRLVCYIWKGQFGRLVTCRSLSSDQSDPNKHRSWSLCIRQTHCGNDDSVVGHQWTLCRQLVINKLTVRAFSNLALIIVDVVLPQFLNGYTRFGFDRCILFAYDQLNRIQRESPFLRSVSDKAFSLLKSTIEITHKCSKVTVPKSCDSHTSILADEITEVLLSAVAELNFDLNVKNASFLDETWLLPIHQSYEFVPCYSLGIKINYVRGRNVRKGSKVAEDDKVEVGDILDEMYGETSARNANTAIIDIVKCRYT</sequence>
<dbReference type="HOGENOM" id="CLU_895222_0_0_1"/>
<keyword evidence="3" id="KW-1185">Reference proteome</keyword>
<reference evidence="2" key="2">
    <citation type="submission" date="2015-02" db="UniProtKB">
        <authorList>
            <consortium name="EnsemblMetazoa"/>
        </authorList>
    </citation>
    <scope>IDENTIFICATION</scope>
</reference>
<reference evidence="3" key="1">
    <citation type="submission" date="2011-05" db="EMBL/GenBank/DDBJ databases">
        <authorList>
            <person name="Richards S.R."/>
            <person name="Qu J."/>
            <person name="Jiang H."/>
            <person name="Jhangiani S.N."/>
            <person name="Agravi P."/>
            <person name="Goodspeed R."/>
            <person name="Gross S."/>
            <person name="Mandapat C."/>
            <person name="Jackson L."/>
            <person name="Mathew T."/>
            <person name="Pu L."/>
            <person name="Thornton R."/>
            <person name="Saada N."/>
            <person name="Wilczek-Boney K.B."/>
            <person name="Lee S."/>
            <person name="Kovar C."/>
            <person name="Wu Y."/>
            <person name="Scherer S.E."/>
            <person name="Worley K.C."/>
            <person name="Muzny D.M."/>
            <person name="Gibbs R."/>
        </authorList>
    </citation>
    <scope>NUCLEOTIDE SEQUENCE</scope>
    <source>
        <strain evidence="3">Brora</strain>
    </source>
</reference>
<feature type="compositionally biased region" description="Polar residues" evidence="1">
    <location>
        <begin position="23"/>
        <end position="34"/>
    </location>
</feature>
<organism evidence="2 3">
    <name type="scientific">Strigamia maritima</name>
    <name type="common">European centipede</name>
    <name type="synonym">Geophilus maritimus</name>
    <dbReference type="NCBI Taxonomy" id="126957"/>
    <lineage>
        <taxon>Eukaryota</taxon>
        <taxon>Metazoa</taxon>
        <taxon>Ecdysozoa</taxon>
        <taxon>Arthropoda</taxon>
        <taxon>Myriapoda</taxon>
        <taxon>Chilopoda</taxon>
        <taxon>Pleurostigmophora</taxon>
        <taxon>Geophilomorpha</taxon>
        <taxon>Linotaeniidae</taxon>
        <taxon>Strigamia</taxon>
    </lineage>
</organism>
<evidence type="ECO:0008006" key="4">
    <source>
        <dbReference type="Google" id="ProtNLM"/>
    </source>
</evidence>